<reference evidence="1" key="1">
    <citation type="journal article" date="2014" name="Int. J. Syst. Evol. Microbiol.">
        <title>Complete genome sequence of Corynebacterium casei LMG S-19264T (=DSM 44701T), isolated from a smear-ripened cheese.</title>
        <authorList>
            <consortium name="US DOE Joint Genome Institute (JGI-PGF)"/>
            <person name="Walter F."/>
            <person name="Albersmeier A."/>
            <person name="Kalinowski J."/>
            <person name="Ruckert C."/>
        </authorList>
    </citation>
    <scope>NUCLEOTIDE SEQUENCE</scope>
    <source>
        <strain evidence="1">CGMCC 1.12777</strain>
    </source>
</reference>
<name>A0A8J2ZW08_9BACL</name>
<dbReference type="RefSeq" id="WP_188497478.1">
    <property type="nucleotide sequence ID" value="NZ_BMFV01000015.1"/>
</dbReference>
<evidence type="ECO:0000313" key="1">
    <source>
        <dbReference type="EMBL" id="GGH82640.1"/>
    </source>
</evidence>
<comment type="caution">
    <text evidence="1">The sequence shown here is derived from an EMBL/GenBank/DDBJ whole genome shotgun (WGS) entry which is preliminary data.</text>
</comment>
<keyword evidence="2" id="KW-1185">Reference proteome</keyword>
<proteinExistence type="predicted"/>
<dbReference type="Proteomes" id="UP000656813">
    <property type="component" value="Unassembled WGS sequence"/>
</dbReference>
<gene>
    <name evidence="1" type="ORF">GCM10007096_22330</name>
</gene>
<accession>A0A8J2ZW08</accession>
<dbReference type="AlphaFoldDB" id="A0A8J2ZW08"/>
<reference evidence="1" key="2">
    <citation type="submission" date="2020-09" db="EMBL/GenBank/DDBJ databases">
        <authorList>
            <person name="Sun Q."/>
            <person name="Zhou Y."/>
        </authorList>
    </citation>
    <scope>NUCLEOTIDE SEQUENCE</scope>
    <source>
        <strain evidence="1">CGMCC 1.12777</strain>
    </source>
</reference>
<sequence>MSKKLNLCPCGSGIPEKLCCGSPKQINIMLKTFNSPQERQELLNDIDLSREFNMRYRGLFEYYGKDLIAYKRIYRNDKRVNDFLDDFSYYMTDHLEEDCPPSWEHCYPPFWEELIFAYIPLVTKISPQKNETKQFLTQLKSFIHWLDTRVGTSWASVVNRYVSEAASPLQQCEDLFNQLFLSQFPNFYQDDWNYDQDIENLAQQIQTQENTLDSIYKITEVSGNIVLLTELDTQRCYPVLGLPCQSLSQGMLIDCILGRKNEELFWSCDFTQCVFPERAEKYIMFV</sequence>
<evidence type="ECO:0008006" key="3">
    <source>
        <dbReference type="Google" id="ProtNLM"/>
    </source>
</evidence>
<evidence type="ECO:0000313" key="2">
    <source>
        <dbReference type="Proteomes" id="UP000656813"/>
    </source>
</evidence>
<dbReference type="EMBL" id="BMFV01000015">
    <property type="protein sequence ID" value="GGH82640.1"/>
    <property type="molecule type" value="Genomic_DNA"/>
</dbReference>
<protein>
    <recommendedName>
        <fullName evidence="3">SEC-C motif-containing protein</fullName>
    </recommendedName>
</protein>
<organism evidence="1 2">
    <name type="scientific">Pullulanibacillus pueri</name>
    <dbReference type="NCBI Taxonomy" id="1437324"/>
    <lineage>
        <taxon>Bacteria</taxon>
        <taxon>Bacillati</taxon>
        <taxon>Bacillota</taxon>
        <taxon>Bacilli</taxon>
        <taxon>Bacillales</taxon>
        <taxon>Sporolactobacillaceae</taxon>
        <taxon>Pullulanibacillus</taxon>
    </lineage>
</organism>